<proteinExistence type="predicted"/>
<dbReference type="Proteomes" id="UP000184342">
    <property type="component" value="Unassembled WGS sequence"/>
</dbReference>
<dbReference type="AlphaFoldDB" id="A0A1M6LNY2"/>
<dbReference type="EMBL" id="FQYT01000041">
    <property type="protein sequence ID" value="SHJ72916.1"/>
    <property type="molecule type" value="Genomic_DNA"/>
</dbReference>
<dbReference type="STRING" id="1122934.SAMN02745691_02430"/>
<evidence type="ECO:0000313" key="2">
    <source>
        <dbReference type="EMBL" id="SHJ72916.1"/>
    </source>
</evidence>
<dbReference type="RefSeq" id="WP_073994657.1">
    <property type="nucleotide sequence ID" value="NZ_FQYT01000041.1"/>
</dbReference>
<keyword evidence="1" id="KW-0472">Membrane</keyword>
<feature type="transmembrane region" description="Helical" evidence="1">
    <location>
        <begin position="16"/>
        <end position="37"/>
    </location>
</feature>
<evidence type="ECO:0000256" key="1">
    <source>
        <dbReference type="SAM" id="Phobius"/>
    </source>
</evidence>
<protein>
    <recommendedName>
        <fullName evidence="4">ABC-2 family transporter protein</fullName>
    </recommendedName>
</protein>
<gene>
    <name evidence="2" type="ORF">SAMN02745691_02430</name>
</gene>
<keyword evidence="1" id="KW-1133">Transmembrane helix</keyword>
<feature type="transmembrane region" description="Helical" evidence="1">
    <location>
        <begin position="186"/>
        <end position="213"/>
    </location>
</feature>
<accession>A0A1M6LNY2</accession>
<evidence type="ECO:0000313" key="3">
    <source>
        <dbReference type="Proteomes" id="UP000184342"/>
    </source>
</evidence>
<dbReference type="OrthoDB" id="9816138at2"/>
<keyword evidence="3" id="KW-1185">Reference proteome</keyword>
<feature type="transmembrane region" description="Helical" evidence="1">
    <location>
        <begin position="150"/>
        <end position="174"/>
    </location>
</feature>
<sequence length="270" mass="30221">MLGKLFRHEFRANGRIFLALYAAFIGITLINKLFWVIETSNVITEIFRGFITVLYVVSIVAIAVLTFILIVYRFYNNLLKDEGYLSFTLPVKTSQHIIAKLLVSFIFVVFSVIIIVASLFIMGVGAGLVAKIAEFLEQVRLIFTLYSGSLRFVAEAAVLCIVAVVYLILMLYASLSVGQLFMKHKLGGAVLGFVGLYVISQIISSVLMAILFFGNEKYMEIARYGDAATPYMVLDMLNVIFLVVIIFQIVLSVAYYLVTNLILSKKLNLE</sequence>
<reference evidence="2 3" key="1">
    <citation type="submission" date="2016-11" db="EMBL/GenBank/DDBJ databases">
        <authorList>
            <person name="Jaros S."/>
            <person name="Januszkiewicz K."/>
            <person name="Wedrychowicz H."/>
        </authorList>
    </citation>
    <scope>NUCLEOTIDE SEQUENCE [LARGE SCALE GENOMIC DNA]</scope>
    <source>
        <strain evidence="2 3">DSM 15970</strain>
    </source>
</reference>
<feature type="transmembrane region" description="Helical" evidence="1">
    <location>
        <begin position="49"/>
        <end position="72"/>
    </location>
</feature>
<name>A0A1M6LNY2_9FIRM</name>
<organism evidence="2 3">
    <name type="scientific">Parasporobacterium paucivorans DSM 15970</name>
    <dbReference type="NCBI Taxonomy" id="1122934"/>
    <lineage>
        <taxon>Bacteria</taxon>
        <taxon>Bacillati</taxon>
        <taxon>Bacillota</taxon>
        <taxon>Clostridia</taxon>
        <taxon>Lachnospirales</taxon>
        <taxon>Lachnospiraceae</taxon>
        <taxon>Parasporobacterium</taxon>
    </lineage>
</organism>
<feature type="transmembrane region" description="Helical" evidence="1">
    <location>
        <begin position="101"/>
        <end position="130"/>
    </location>
</feature>
<evidence type="ECO:0008006" key="4">
    <source>
        <dbReference type="Google" id="ProtNLM"/>
    </source>
</evidence>
<keyword evidence="1" id="KW-0812">Transmembrane</keyword>
<feature type="transmembrane region" description="Helical" evidence="1">
    <location>
        <begin position="233"/>
        <end position="258"/>
    </location>
</feature>